<comment type="subcellular location">
    <subcellularLocation>
        <location evidence="1">Nucleus</location>
    </subcellularLocation>
</comment>
<feature type="region of interest" description="Disordered" evidence="6">
    <location>
        <begin position="1"/>
        <end position="74"/>
    </location>
</feature>
<comment type="caution">
    <text evidence="8">The sequence shown here is derived from an EMBL/GenBank/DDBJ whole genome shotgun (WGS) entry which is preliminary data.</text>
</comment>
<dbReference type="SUPFAM" id="SSF47459">
    <property type="entry name" value="HLH, helix-loop-helix DNA-binding domain"/>
    <property type="match status" value="1"/>
</dbReference>
<dbReference type="Gene3D" id="4.10.280.10">
    <property type="entry name" value="Helix-loop-helix DNA-binding domain"/>
    <property type="match status" value="1"/>
</dbReference>
<dbReference type="GO" id="GO:0046983">
    <property type="term" value="F:protein dimerization activity"/>
    <property type="evidence" value="ECO:0007669"/>
    <property type="project" value="InterPro"/>
</dbReference>
<evidence type="ECO:0000256" key="2">
    <source>
        <dbReference type="ARBA" id="ARBA00023015"/>
    </source>
</evidence>
<dbReference type="GO" id="GO:0005634">
    <property type="term" value="C:nucleus"/>
    <property type="evidence" value="ECO:0007669"/>
    <property type="project" value="UniProtKB-SubCell"/>
</dbReference>
<organism evidence="8 9">
    <name type="scientific">Lupinus luteus</name>
    <name type="common">European yellow lupine</name>
    <dbReference type="NCBI Taxonomy" id="3873"/>
    <lineage>
        <taxon>Eukaryota</taxon>
        <taxon>Viridiplantae</taxon>
        <taxon>Streptophyta</taxon>
        <taxon>Embryophyta</taxon>
        <taxon>Tracheophyta</taxon>
        <taxon>Spermatophyta</taxon>
        <taxon>Magnoliopsida</taxon>
        <taxon>eudicotyledons</taxon>
        <taxon>Gunneridae</taxon>
        <taxon>Pentapetalae</taxon>
        <taxon>rosids</taxon>
        <taxon>fabids</taxon>
        <taxon>Fabales</taxon>
        <taxon>Fabaceae</taxon>
        <taxon>Papilionoideae</taxon>
        <taxon>50 kb inversion clade</taxon>
        <taxon>genistoids sensu lato</taxon>
        <taxon>core genistoids</taxon>
        <taxon>Genisteae</taxon>
        <taxon>Lupinus</taxon>
    </lineage>
</organism>
<dbReference type="GO" id="GO:0003677">
    <property type="term" value="F:DNA binding"/>
    <property type="evidence" value="ECO:0007669"/>
    <property type="project" value="UniProtKB-KW"/>
</dbReference>
<evidence type="ECO:0000259" key="7">
    <source>
        <dbReference type="PROSITE" id="PS50888"/>
    </source>
</evidence>
<keyword evidence="5" id="KW-0539">Nucleus</keyword>
<dbReference type="Pfam" id="PF00010">
    <property type="entry name" value="HLH"/>
    <property type="match status" value="1"/>
</dbReference>
<evidence type="ECO:0000256" key="4">
    <source>
        <dbReference type="ARBA" id="ARBA00023163"/>
    </source>
</evidence>
<evidence type="ECO:0000256" key="5">
    <source>
        <dbReference type="ARBA" id="ARBA00023242"/>
    </source>
</evidence>
<dbReference type="InterPro" id="IPR045239">
    <property type="entry name" value="bHLH95_bHLH"/>
</dbReference>
<keyword evidence="4" id="KW-0804">Transcription</keyword>
<dbReference type="EMBL" id="CAXHTB010000007">
    <property type="protein sequence ID" value="CAL0310271.1"/>
    <property type="molecule type" value="Genomic_DNA"/>
</dbReference>
<dbReference type="PANTHER" id="PTHR46772">
    <property type="entry name" value="BHLH DOMAIN-CONTAINING PROTEIN"/>
    <property type="match status" value="1"/>
</dbReference>
<dbReference type="PANTHER" id="PTHR46772:SF8">
    <property type="entry name" value="TRANSCRIPTION FACTOR BHLH95"/>
    <property type="match status" value="1"/>
</dbReference>
<dbReference type="PROSITE" id="PS50888">
    <property type="entry name" value="BHLH"/>
    <property type="match status" value="1"/>
</dbReference>
<proteinExistence type="predicted"/>
<evidence type="ECO:0000256" key="6">
    <source>
        <dbReference type="SAM" id="MobiDB-lite"/>
    </source>
</evidence>
<feature type="region of interest" description="Disordered" evidence="6">
    <location>
        <begin position="122"/>
        <end position="155"/>
    </location>
</feature>
<dbReference type="InterPro" id="IPR044278">
    <property type="entry name" value="BHLH95-like"/>
</dbReference>
<feature type="domain" description="BHLH" evidence="7">
    <location>
        <begin position="61"/>
        <end position="111"/>
    </location>
</feature>
<protein>
    <recommendedName>
        <fullName evidence="7">BHLH domain-containing protein</fullName>
    </recommendedName>
</protein>
<dbReference type="InterPro" id="IPR011598">
    <property type="entry name" value="bHLH_dom"/>
</dbReference>
<keyword evidence="2" id="KW-0805">Transcription regulation</keyword>
<evidence type="ECO:0000313" key="9">
    <source>
        <dbReference type="Proteomes" id="UP001497480"/>
    </source>
</evidence>
<sequence>MSMEDQNQDEIRFLRETHELSFSNSNNSKESNEKLEIKPCKNEEGGCIGKSVEKEVKSSESGHEIHKRIKRERRQNTRNLFSNLHALLPHLPSKVNQITIVSEAISYIKSLEHTVQKLEKQKQERLHSIDDHGSSNNLPSAMVKGNPSNSTLSSIPHEPVNFQTLSCPSVVLNICGDEAKFFVCTSKKLDLMTNIALVLEKYKIEVKCANIWSKDGKHGVMILAAQNNMVPLDQFPKTTSVEDVYKQAAEEINALIS</sequence>
<reference evidence="8 9" key="1">
    <citation type="submission" date="2024-03" db="EMBL/GenBank/DDBJ databases">
        <authorList>
            <person name="Martinez-Hernandez J."/>
        </authorList>
    </citation>
    <scope>NUCLEOTIDE SEQUENCE [LARGE SCALE GENOMIC DNA]</scope>
</reference>
<dbReference type="Proteomes" id="UP001497480">
    <property type="component" value="Unassembled WGS sequence"/>
</dbReference>
<gene>
    <name evidence="8" type="ORF">LLUT_LOCUS11331</name>
</gene>
<dbReference type="GO" id="GO:0003700">
    <property type="term" value="F:DNA-binding transcription factor activity"/>
    <property type="evidence" value="ECO:0007669"/>
    <property type="project" value="InterPro"/>
</dbReference>
<feature type="compositionally biased region" description="Basic and acidic residues" evidence="6">
    <location>
        <begin position="30"/>
        <end position="44"/>
    </location>
</feature>
<dbReference type="InterPro" id="IPR036638">
    <property type="entry name" value="HLH_DNA-bd_sf"/>
</dbReference>
<evidence type="ECO:0000256" key="3">
    <source>
        <dbReference type="ARBA" id="ARBA00023125"/>
    </source>
</evidence>
<feature type="compositionally biased region" description="Basic and acidic residues" evidence="6">
    <location>
        <begin position="51"/>
        <end position="64"/>
    </location>
</feature>
<evidence type="ECO:0000256" key="1">
    <source>
        <dbReference type="ARBA" id="ARBA00004123"/>
    </source>
</evidence>
<dbReference type="SMART" id="SM00353">
    <property type="entry name" value="HLH"/>
    <property type="match status" value="1"/>
</dbReference>
<evidence type="ECO:0000313" key="8">
    <source>
        <dbReference type="EMBL" id="CAL0310271.1"/>
    </source>
</evidence>
<dbReference type="GO" id="GO:0009960">
    <property type="term" value="P:endosperm development"/>
    <property type="evidence" value="ECO:0007669"/>
    <property type="project" value="InterPro"/>
</dbReference>
<feature type="compositionally biased region" description="Basic and acidic residues" evidence="6">
    <location>
        <begin position="122"/>
        <end position="133"/>
    </location>
</feature>
<name>A0AAV1WN92_LUPLU</name>
<dbReference type="CDD" id="cd11393">
    <property type="entry name" value="bHLH_AtbHLH_like"/>
    <property type="match status" value="1"/>
</dbReference>
<accession>A0AAV1WN92</accession>
<keyword evidence="3" id="KW-0238">DNA-binding</keyword>
<feature type="compositionally biased region" description="Basic and acidic residues" evidence="6">
    <location>
        <begin position="9"/>
        <end position="19"/>
    </location>
</feature>
<dbReference type="AlphaFoldDB" id="A0AAV1WN92"/>
<feature type="compositionally biased region" description="Low complexity" evidence="6">
    <location>
        <begin position="20"/>
        <end position="29"/>
    </location>
</feature>
<keyword evidence="9" id="KW-1185">Reference proteome</keyword>